<feature type="region of interest" description="Disordered" evidence="5">
    <location>
        <begin position="93"/>
        <end position="112"/>
    </location>
</feature>
<gene>
    <name evidence="7" type="ORF">B5G41_03165</name>
</gene>
<dbReference type="PROSITE" id="PS00194">
    <property type="entry name" value="THIOREDOXIN_1"/>
    <property type="match status" value="1"/>
</dbReference>
<dbReference type="Pfam" id="PF14289">
    <property type="entry name" value="DUF4369"/>
    <property type="match status" value="1"/>
</dbReference>
<dbReference type="InterPro" id="IPR050553">
    <property type="entry name" value="Thioredoxin_ResA/DsbE_sf"/>
</dbReference>
<dbReference type="InterPro" id="IPR013766">
    <property type="entry name" value="Thioredoxin_domain"/>
</dbReference>
<evidence type="ECO:0000313" key="8">
    <source>
        <dbReference type="Proteomes" id="UP000195772"/>
    </source>
</evidence>
<keyword evidence="2" id="KW-0201">Cytochrome c-type biogenesis</keyword>
<dbReference type="EMBL" id="NFHB01000002">
    <property type="protein sequence ID" value="OUN04323.1"/>
    <property type="molecule type" value="Genomic_DNA"/>
</dbReference>
<dbReference type="InterPro" id="IPR017937">
    <property type="entry name" value="Thioredoxin_CS"/>
</dbReference>
<comment type="caution">
    <text evidence="7">The sequence shown here is derived from an EMBL/GenBank/DDBJ whole genome shotgun (WGS) entry which is preliminary data.</text>
</comment>
<dbReference type="RefSeq" id="WP_087401234.1">
    <property type="nucleotide sequence ID" value="NZ_NFHB01000002.1"/>
</dbReference>
<comment type="subcellular location">
    <subcellularLocation>
        <location evidence="1">Cell envelope</location>
    </subcellularLocation>
</comment>
<sequence>MKKTLLFASAAVLLCGCGTGSKYVVEGHIAGLEGTVYMFEGDSLIDSAVVEGGKFRFEGPADITARRTVTDSREGDAQRFGTMFFPEPGTVSIEDNPDAPTGSTRVTGTPANDASTAFWASAMALMDEYHREGTSEGRRREIEDELGGLPRKTADANRDNAFGIVALEGMAPTLSGQELLDRIAEFSPGMQKSRELSALRTVAAQRLKTDIGQPYMNIMQGDADGQIVTLTSVIDNPANKYTLVDFWASWCGPCMEEVPHLKQAYDKFHGRGFEIYGVSLDNDNDKWLGAIREHGMGWVQVSDLNGFDNLAAKDYAVQSIPSNFLIDAQGRIVAKNLRGEDLCSKVAELLAE</sequence>
<accession>A0A1Y3QXC3</accession>
<feature type="domain" description="Thioredoxin" evidence="6">
    <location>
        <begin position="209"/>
        <end position="352"/>
    </location>
</feature>
<dbReference type="Proteomes" id="UP000195772">
    <property type="component" value="Unassembled WGS sequence"/>
</dbReference>
<dbReference type="InterPro" id="IPR025380">
    <property type="entry name" value="DUF4369"/>
</dbReference>
<evidence type="ECO:0000256" key="4">
    <source>
        <dbReference type="ARBA" id="ARBA00023284"/>
    </source>
</evidence>
<dbReference type="SUPFAM" id="SSF52833">
    <property type="entry name" value="Thioredoxin-like"/>
    <property type="match status" value="1"/>
</dbReference>
<dbReference type="CDD" id="cd02966">
    <property type="entry name" value="TlpA_like_family"/>
    <property type="match status" value="1"/>
</dbReference>
<keyword evidence="3" id="KW-1015">Disulfide bond</keyword>
<dbReference type="GO" id="GO:0030313">
    <property type="term" value="C:cell envelope"/>
    <property type="evidence" value="ECO:0007669"/>
    <property type="project" value="UniProtKB-SubCell"/>
</dbReference>
<dbReference type="PROSITE" id="PS51352">
    <property type="entry name" value="THIOREDOXIN_2"/>
    <property type="match status" value="1"/>
</dbReference>
<evidence type="ECO:0000259" key="6">
    <source>
        <dbReference type="PROSITE" id="PS51352"/>
    </source>
</evidence>
<evidence type="ECO:0000256" key="1">
    <source>
        <dbReference type="ARBA" id="ARBA00004196"/>
    </source>
</evidence>
<dbReference type="Gene3D" id="3.40.30.10">
    <property type="entry name" value="Glutaredoxin"/>
    <property type="match status" value="1"/>
</dbReference>
<dbReference type="PANTHER" id="PTHR42852">
    <property type="entry name" value="THIOL:DISULFIDE INTERCHANGE PROTEIN DSBE"/>
    <property type="match status" value="1"/>
</dbReference>
<keyword evidence="4" id="KW-0676">Redox-active center</keyword>
<dbReference type="PROSITE" id="PS51257">
    <property type="entry name" value="PROKAR_LIPOPROTEIN"/>
    <property type="match status" value="1"/>
</dbReference>
<evidence type="ECO:0000256" key="5">
    <source>
        <dbReference type="SAM" id="MobiDB-lite"/>
    </source>
</evidence>
<organism evidence="7 8">
    <name type="scientific">Alistipes onderdonkii</name>
    <dbReference type="NCBI Taxonomy" id="328813"/>
    <lineage>
        <taxon>Bacteria</taxon>
        <taxon>Pseudomonadati</taxon>
        <taxon>Bacteroidota</taxon>
        <taxon>Bacteroidia</taxon>
        <taxon>Bacteroidales</taxon>
        <taxon>Rikenellaceae</taxon>
        <taxon>Alistipes</taxon>
    </lineage>
</organism>
<dbReference type="Pfam" id="PF00578">
    <property type="entry name" value="AhpC-TSA"/>
    <property type="match status" value="1"/>
</dbReference>
<evidence type="ECO:0000313" key="7">
    <source>
        <dbReference type="EMBL" id="OUN04323.1"/>
    </source>
</evidence>
<proteinExistence type="predicted"/>
<reference evidence="8" key="1">
    <citation type="submission" date="2017-04" db="EMBL/GenBank/DDBJ databases">
        <title>Function of individual gut microbiota members based on whole genome sequencing of pure cultures obtained from chicken caecum.</title>
        <authorList>
            <person name="Medvecky M."/>
            <person name="Cejkova D."/>
            <person name="Polansky O."/>
            <person name="Karasova D."/>
            <person name="Kubasova T."/>
            <person name="Cizek A."/>
            <person name="Rychlik I."/>
        </authorList>
    </citation>
    <scope>NUCLEOTIDE SEQUENCE [LARGE SCALE GENOMIC DNA]</scope>
    <source>
        <strain evidence="8">An90</strain>
    </source>
</reference>
<dbReference type="AlphaFoldDB" id="A0A1Y3QXC3"/>
<dbReference type="PANTHER" id="PTHR42852:SF6">
    <property type="entry name" value="THIOL:DISULFIDE INTERCHANGE PROTEIN DSBE"/>
    <property type="match status" value="1"/>
</dbReference>
<dbReference type="eggNOG" id="COG0526">
    <property type="taxonomic scope" value="Bacteria"/>
</dbReference>
<evidence type="ECO:0000256" key="2">
    <source>
        <dbReference type="ARBA" id="ARBA00022748"/>
    </source>
</evidence>
<name>A0A1Y3QXC3_9BACT</name>
<dbReference type="InterPro" id="IPR000866">
    <property type="entry name" value="AhpC/TSA"/>
</dbReference>
<dbReference type="GO" id="GO:0017004">
    <property type="term" value="P:cytochrome complex assembly"/>
    <property type="evidence" value="ECO:0007669"/>
    <property type="project" value="UniProtKB-KW"/>
</dbReference>
<dbReference type="InterPro" id="IPR036249">
    <property type="entry name" value="Thioredoxin-like_sf"/>
</dbReference>
<protein>
    <submittedName>
        <fullName evidence="7">Antioxidant AhpC</fullName>
    </submittedName>
</protein>
<evidence type="ECO:0000256" key="3">
    <source>
        <dbReference type="ARBA" id="ARBA00023157"/>
    </source>
</evidence>
<dbReference type="OrthoDB" id="9794348at2"/>
<feature type="compositionally biased region" description="Polar residues" evidence="5">
    <location>
        <begin position="101"/>
        <end position="112"/>
    </location>
</feature>